<dbReference type="EMBL" id="LLXL01001239">
    <property type="protein sequence ID" value="PKK65570.1"/>
    <property type="molecule type" value="Genomic_DNA"/>
</dbReference>
<gene>
    <name evidence="1" type="ORF">RhiirC2_785957</name>
</gene>
<evidence type="ECO:0000313" key="1">
    <source>
        <dbReference type="EMBL" id="PKK65570.1"/>
    </source>
</evidence>
<evidence type="ECO:0000313" key="2">
    <source>
        <dbReference type="Proteomes" id="UP000233469"/>
    </source>
</evidence>
<dbReference type="AlphaFoldDB" id="A0A2N1MVF2"/>
<comment type="caution">
    <text evidence="1">The sequence shown here is derived from an EMBL/GenBank/DDBJ whole genome shotgun (WGS) entry which is preliminary data.</text>
</comment>
<protein>
    <submittedName>
        <fullName evidence="1">Uncharacterized protein</fullName>
    </submittedName>
</protein>
<proteinExistence type="predicted"/>
<reference evidence="1 2" key="2">
    <citation type="submission" date="2017-10" db="EMBL/GenBank/DDBJ databases">
        <title>Extensive intraspecific genome diversity in a model arbuscular mycorrhizal fungus.</title>
        <authorList>
            <person name="Chen E.C.H."/>
            <person name="Morin E."/>
            <person name="Baudet D."/>
            <person name="Noel J."/>
            <person name="Ndikumana S."/>
            <person name="Charron P."/>
            <person name="St-Onge C."/>
            <person name="Giorgi J."/>
            <person name="Grigoriev I.V."/>
            <person name="Roux C."/>
            <person name="Martin F.M."/>
            <person name="Corradi N."/>
        </authorList>
    </citation>
    <scope>NUCLEOTIDE SEQUENCE [LARGE SCALE GENOMIC DNA]</scope>
    <source>
        <strain evidence="1 2">C2</strain>
    </source>
</reference>
<sequence>MTTFTAPSVINPDILPLPHPEVLAPSRDRPLSPNNASDVPVITQSLFTNMSLESSIHAHPLPISTNPSNNDKGKSIAFDVSVRQPSPDGDAAAIKSSPFRFYAAAYLCDASVTFKEKFTTNHAMYDEVDRVFPNIPLMTLTLIVKD</sequence>
<accession>A0A2N1MVF2</accession>
<name>A0A2N1MVF2_9GLOM</name>
<dbReference type="Proteomes" id="UP000233469">
    <property type="component" value="Unassembled WGS sequence"/>
</dbReference>
<reference evidence="1 2" key="1">
    <citation type="submission" date="2016-04" db="EMBL/GenBank/DDBJ databases">
        <title>Genome analyses suggest a sexual origin of heterokaryosis in a supposedly ancient asexual fungus.</title>
        <authorList>
            <person name="Ropars J."/>
            <person name="Sedzielewska K."/>
            <person name="Noel J."/>
            <person name="Charron P."/>
            <person name="Farinelli L."/>
            <person name="Marton T."/>
            <person name="Kruger M."/>
            <person name="Pelin A."/>
            <person name="Brachmann A."/>
            <person name="Corradi N."/>
        </authorList>
    </citation>
    <scope>NUCLEOTIDE SEQUENCE [LARGE SCALE GENOMIC DNA]</scope>
    <source>
        <strain evidence="1 2">C2</strain>
    </source>
</reference>
<dbReference type="VEuPathDB" id="FungiDB:RhiirA1_476403"/>
<organism evidence="1 2">
    <name type="scientific">Rhizophagus irregularis</name>
    <dbReference type="NCBI Taxonomy" id="588596"/>
    <lineage>
        <taxon>Eukaryota</taxon>
        <taxon>Fungi</taxon>
        <taxon>Fungi incertae sedis</taxon>
        <taxon>Mucoromycota</taxon>
        <taxon>Glomeromycotina</taxon>
        <taxon>Glomeromycetes</taxon>
        <taxon>Glomerales</taxon>
        <taxon>Glomeraceae</taxon>
        <taxon>Rhizophagus</taxon>
    </lineage>
</organism>